<accession>A0A1J1HXT1</accession>
<name>A0A1J1HXT1_9DIPT</name>
<reference evidence="1 2" key="1">
    <citation type="submission" date="2015-04" db="EMBL/GenBank/DDBJ databases">
        <authorList>
            <person name="Syromyatnikov M.Y."/>
            <person name="Popov V.N."/>
        </authorList>
    </citation>
    <scope>NUCLEOTIDE SEQUENCE [LARGE SCALE GENOMIC DNA]</scope>
</reference>
<sequence length="77" mass="8614">MKKCSGFNKVATPQYKRLFLSIRKYSSTTNILESFGSEAEAEAGSLEKLIFLGSRSGSLEAFSEFGKPKRKLFAKNR</sequence>
<gene>
    <name evidence="1" type="ORF">CLUMA_CG005831</name>
</gene>
<organism evidence="1 2">
    <name type="scientific">Clunio marinus</name>
    <dbReference type="NCBI Taxonomy" id="568069"/>
    <lineage>
        <taxon>Eukaryota</taxon>
        <taxon>Metazoa</taxon>
        <taxon>Ecdysozoa</taxon>
        <taxon>Arthropoda</taxon>
        <taxon>Hexapoda</taxon>
        <taxon>Insecta</taxon>
        <taxon>Pterygota</taxon>
        <taxon>Neoptera</taxon>
        <taxon>Endopterygota</taxon>
        <taxon>Diptera</taxon>
        <taxon>Nematocera</taxon>
        <taxon>Chironomoidea</taxon>
        <taxon>Chironomidae</taxon>
        <taxon>Clunio</taxon>
    </lineage>
</organism>
<evidence type="ECO:0000313" key="2">
    <source>
        <dbReference type="Proteomes" id="UP000183832"/>
    </source>
</evidence>
<dbReference type="EMBL" id="CVRI01000024">
    <property type="protein sequence ID" value="CRK92148.1"/>
    <property type="molecule type" value="Genomic_DNA"/>
</dbReference>
<proteinExistence type="predicted"/>
<evidence type="ECO:0000313" key="1">
    <source>
        <dbReference type="EMBL" id="CRK92148.1"/>
    </source>
</evidence>
<dbReference type="AlphaFoldDB" id="A0A1J1HXT1"/>
<dbReference type="Proteomes" id="UP000183832">
    <property type="component" value="Unassembled WGS sequence"/>
</dbReference>
<keyword evidence="2" id="KW-1185">Reference proteome</keyword>
<protein>
    <submittedName>
        <fullName evidence="1">CLUMA_CG005831, isoform A</fullName>
    </submittedName>
</protein>